<organism evidence="1 2">
    <name type="scientific">Dyella telluris</name>
    <dbReference type="NCBI Taxonomy" id="2763498"/>
    <lineage>
        <taxon>Bacteria</taxon>
        <taxon>Pseudomonadati</taxon>
        <taxon>Pseudomonadota</taxon>
        <taxon>Gammaproteobacteria</taxon>
        <taxon>Lysobacterales</taxon>
        <taxon>Rhodanobacteraceae</taxon>
        <taxon>Dyella</taxon>
    </lineage>
</organism>
<dbReference type="KEGG" id="dtl:H8F01_12070"/>
<evidence type="ECO:0000313" key="1">
    <source>
        <dbReference type="EMBL" id="QNJ99876.1"/>
    </source>
</evidence>
<dbReference type="RefSeq" id="WP_187055367.1">
    <property type="nucleotide sequence ID" value="NZ_CP060412.1"/>
</dbReference>
<gene>
    <name evidence="1" type="ORF">H8F01_12070</name>
</gene>
<proteinExistence type="predicted"/>
<accession>A0A7G8PZB9</accession>
<evidence type="ECO:0000313" key="2">
    <source>
        <dbReference type="Proteomes" id="UP000515873"/>
    </source>
</evidence>
<reference evidence="1 2" key="1">
    <citation type="submission" date="2020-08" db="EMBL/GenBank/DDBJ databases">
        <title>Dyella sp. G9 isolated from forest soil.</title>
        <authorList>
            <person name="Fu J."/>
            <person name="Qiu L."/>
        </authorList>
    </citation>
    <scope>NUCLEOTIDE SEQUENCE [LARGE SCALE GENOMIC DNA]</scope>
    <source>
        <strain evidence="1 2">G9</strain>
    </source>
</reference>
<sequence>MANVDHTARLCPALPVGHASRASPAADPPAAYHTSPSLRLSTLDDVAFALNALTLLCQEDERLRRTVRHPDVPSLRPLATYYRQGITVAMQCLAQYARQLGSGQVTSA</sequence>
<dbReference type="Proteomes" id="UP000515873">
    <property type="component" value="Chromosome"/>
</dbReference>
<name>A0A7G8PZB9_9GAMM</name>
<keyword evidence="2" id="KW-1185">Reference proteome</keyword>
<dbReference type="EMBL" id="CP060412">
    <property type="protein sequence ID" value="QNJ99876.1"/>
    <property type="molecule type" value="Genomic_DNA"/>
</dbReference>
<dbReference type="AlphaFoldDB" id="A0A7G8PZB9"/>
<protein>
    <submittedName>
        <fullName evidence="1">Uncharacterized protein</fullName>
    </submittedName>
</protein>